<sequence>MKLMTKWFLVVAGTALLAACGPSPDRINLNQEHDARSYAVGAASLREAQQLIEMIGEESPDLGREEKHELLHVGFVDVLNRKPRMEEQMISLELMVRGLQDAPAMADLPAIKEVTIDDDETSSQLYMLGAYMGLQVLMVDNLLQDYEKGISGRIASIGFLEALANESRMSAEEINTQWEIIRDILTTPAPGVDEVMSENHAAGLAYLEENAKREGVMITDSGLQYEVLQEGDPEGVSPKATDIVVVHYEGWLVSGEIFDSSVERNQTASFQLNRVIPGWTEGIQLMQVGAKYRFVIPHELAYADTQRGPMIAPYSVLIFEVELVDVVSTEAN</sequence>
<dbReference type="Gene3D" id="3.10.50.40">
    <property type="match status" value="1"/>
</dbReference>
<name>A0A552X0B9_9GAMM</name>
<organism evidence="9 10">
    <name type="scientific">Aliidiomarina halalkaliphila</name>
    <dbReference type="NCBI Taxonomy" id="2593535"/>
    <lineage>
        <taxon>Bacteria</taxon>
        <taxon>Pseudomonadati</taxon>
        <taxon>Pseudomonadota</taxon>
        <taxon>Gammaproteobacteria</taxon>
        <taxon>Alteromonadales</taxon>
        <taxon>Idiomarinaceae</taxon>
        <taxon>Aliidiomarina</taxon>
    </lineage>
</organism>
<dbReference type="OrthoDB" id="9814548at2"/>
<dbReference type="InterPro" id="IPR000774">
    <property type="entry name" value="PPIase_FKBP_N"/>
</dbReference>
<dbReference type="RefSeq" id="WP_143236294.1">
    <property type="nucleotide sequence ID" value="NZ_VJWL01000003.1"/>
</dbReference>
<evidence type="ECO:0000313" key="9">
    <source>
        <dbReference type="EMBL" id="TRW48502.1"/>
    </source>
</evidence>
<keyword evidence="7" id="KW-0732">Signal</keyword>
<keyword evidence="10" id="KW-1185">Reference proteome</keyword>
<evidence type="ECO:0000313" key="10">
    <source>
        <dbReference type="Proteomes" id="UP000320359"/>
    </source>
</evidence>
<dbReference type="PANTHER" id="PTHR43811:SF19">
    <property type="entry name" value="39 KDA FK506-BINDING NUCLEAR PROTEIN"/>
    <property type="match status" value="1"/>
</dbReference>
<dbReference type="Pfam" id="PF00254">
    <property type="entry name" value="FKBP_C"/>
    <property type="match status" value="1"/>
</dbReference>
<dbReference type="PANTHER" id="PTHR43811">
    <property type="entry name" value="FKBP-TYPE PEPTIDYL-PROLYL CIS-TRANS ISOMERASE FKPA"/>
    <property type="match status" value="1"/>
</dbReference>
<evidence type="ECO:0000256" key="7">
    <source>
        <dbReference type="SAM" id="SignalP"/>
    </source>
</evidence>
<evidence type="ECO:0000256" key="2">
    <source>
        <dbReference type="ARBA" id="ARBA00006577"/>
    </source>
</evidence>
<evidence type="ECO:0000256" key="4">
    <source>
        <dbReference type="ARBA" id="ARBA00023110"/>
    </source>
</evidence>
<evidence type="ECO:0000256" key="6">
    <source>
        <dbReference type="PROSITE-ProRule" id="PRU00277"/>
    </source>
</evidence>
<dbReference type="GO" id="GO:0006457">
    <property type="term" value="P:protein folding"/>
    <property type="evidence" value="ECO:0007669"/>
    <property type="project" value="InterPro"/>
</dbReference>
<comment type="caution">
    <text evidence="9">The sequence shown here is derived from an EMBL/GenBank/DDBJ whole genome shotgun (WGS) entry which is preliminary data.</text>
</comment>
<accession>A0A552X0B9</accession>
<dbReference type="EMBL" id="VJWL01000003">
    <property type="protein sequence ID" value="TRW48502.1"/>
    <property type="molecule type" value="Genomic_DNA"/>
</dbReference>
<comment type="catalytic activity">
    <reaction evidence="1 6">
        <text>[protein]-peptidylproline (omega=180) = [protein]-peptidylproline (omega=0)</text>
        <dbReference type="Rhea" id="RHEA:16237"/>
        <dbReference type="Rhea" id="RHEA-COMP:10747"/>
        <dbReference type="Rhea" id="RHEA-COMP:10748"/>
        <dbReference type="ChEBI" id="CHEBI:83833"/>
        <dbReference type="ChEBI" id="CHEBI:83834"/>
        <dbReference type="EC" id="5.2.1.8"/>
    </reaction>
</comment>
<feature type="signal peptide" evidence="7">
    <location>
        <begin position="1"/>
        <end position="18"/>
    </location>
</feature>
<evidence type="ECO:0000256" key="5">
    <source>
        <dbReference type="ARBA" id="ARBA00023235"/>
    </source>
</evidence>
<feature type="domain" description="PPIase FKBP-type" evidence="8">
    <location>
        <begin position="241"/>
        <end position="327"/>
    </location>
</feature>
<protein>
    <recommendedName>
        <fullName evidence="3 6">peptidylprolyl isomerase</fullName>
        <ecNumber evidence="3 6">5.2.1.8</ecNumber>
    </recommendedName>
</protein>
<reference evidence="9 10" key="1">
    <citation type="submission" date="2019-07" db="EMBL/GenBank/DDBJ databases">
        <authorList>
            <person name="Yang M."/>
            <person name="Zhao D."/>
            <person name="Xiang H."/>
        </authorList>
    </citation>
    <scope>NUCLEOTIDE SEQUENCE [LARGE SCALE GENOMIC DNA]</scope>
    <source>
        <strain evidence="9 10">IM1326</strain>
    </source>
</reference>
<dbReference type="AlphaFoldDB" id="A0A552X0B9"/>
<dbReference type="Proteomes" id="UP000320359">
    <property type="component" value="Unassembled WGS sequence"/>
</dbReference>
<keyword evidence="4 6" id="KW-0697">Rotamase</keyword>
<dbReference type="InterPro" id="IPR036944">
    <property type="entry name" value="PPIase_FKBP_N_sf"/>
</dbReference>
<dbReference type="InterPro" id="IPR001179">
    <property type="entry name" value="PPIase_FKBP_dom"/>
</dbReference>
<evidence type="ECO:0000256" key="1">
    <source>
        <dbReference type="ARBA" id="ARBA00000971"/>
    </source>
</evidence>
<comment type="similarity">
    <text evidence="2">Belongs to the FKBP-type PPIase family.</text>
</comment>
<dbReference type="Gene3D" id="1.10.287.460">
    <property type="entry name" value="Peptidyl-prolyl cis-trans isomerase, FKBP-type, N-terminal domain"/>
    <property type="match status" value="1"/>
</dbReference>
<feature type="chain" id="PRO_5021979432" description="peptidylprolyl isomerase" evidence="7">
    <location>
        <begin position="19"/>
        <end position="332"/>
    </location>
</feature>
<evidence type="ECO:0000256" key="3">
    <source>
        <dbReference type="ARBA" id="ARBA00013194"/>
    </source>
</evidence>
<dbReference type="Pfam" id="PF01346">
    <property type="entry name" value="FKBP_N"/>
    <property type="match status" value="1"/>
</dbReference>
<dbReference type="SUPFAM" id="SSF54534">
    <property type="entry name" value="FKBP-like"/>
    <property type="match status" value="1"/>
</dbReference>
<dbReference type="InterPro" id="IPR046357">
    <property type="entry name" value="PPIase_dom_sf"/>
</dbReference>
<keyword evidence="5 6" id="KW-0413">Isomerase</keyword>
<dbReference type="PROSITE" id="PS50059">
    <property type="entry name" value="FKBP_PPIASE"/>
    <property type="match status" value="1"/>
</dbReference>
<gene>
    <name evidence="9" type="ORF">FM042_10060</name>
</gene>
<proteinExistence type="inferred from homology"/>
<dbReference type="GO" id="GO:0003755">
    <property type="term" value="F:peptidyl-prolyl cis-trans isomerase activity"/>
    <property type="evidence" value="ECO:0007669"/>
    <property type="project" value="UniProtKB-KW"/>
</dbReference>
<dbReference type="EC" id="5.2.1.8" evidence="3 6"/>
<evidence type="ECO:0000259" key="8">
    <source>
        <dbReference type="PROSITE" id="PS50059"/>
    </source>
</evidence>
<dbReference type="PROSITE" id="PS51257">
    <property type="entry name" value="PROKAR_LIPOPROTEIN"/>
    <property type="match status" value="1"/>
</dbReference>